<dbReference type="GO" id="GO:0000155">
    <property type="term" value="F:phosphorelay sensor kinase activity"/>
    <property type="evidence" value="ECO:0007669"/>
    <property type="project" value="InterPro"/>
</dbReference>
<accession>I0V2D0</accession>
<dbReference type="OrthoDB" id="4069167at2"/>
<dbReference type="InterPro" id="IPR036890">
    <property type="entry name" value="HATPase_C_sf"/>
</dbReference>
<sequence length="397" mass="41985">MAQPEFMDHHGRWWWIAEGLTLLLFGWALGAILLDGPPFWLGATLAGSLLCWLSFVVLSPRRPRAAANALALCSLLASVALVSGELAVFVLSAAALGVYASHPTPSTGTIMSVGAANLAITSVAVLLTGAGPELLAATILTVVVMMLIGANRRQYQLRARQTEQLLEQTRLARSEHARAAALDERARIAREIHDVLAHSLGALRVQLEVAEAELEAGHDRAATLERVRRCRRLAVEGLTEARDAVSALRRDVPAFDEALAELADRFGRDHDASVVLRCRGTARPVPSAATVALLGTVREALTNAARHAPGALITITLDHTGETVGVVVHNPVTTAPQRTTGTGFGLTGMAERLALCGGTLEAGPCDDGWTVTAVVPTSPTPPISPNSDNHESTLEAR</sequence>
<feature type="domain" description="Signal transduction histidine kinase subgroup 3 dimerisation and phosphoacceptor" evidence="11">
    <location>
        <begin position="184"/>
        <end position="251"/>
    </location>
</feature>
<evidence type="ECO:0000256" key="10">
    <source>
        <dbReference type="SAM" id="Phobius"/>
    </source>
</evidence>
<keyword evidence="4" id="KW-0808">Transferase</keyword>
<evidence type="ECO:0000256" key="5">
    <source>
        <dbReference type="ARBA" id="ARBA00022741"/>
    </source>
</evidence>
<evidence type="ECO:0000259" key="11">
    <source>
        <dbReference type="Pfam" id="PF07730"/>
    </source>
</evidence>
<feature type="transmembrane region" description="Helical" evidence="10">
    <location>
        <begin position="70"/>
        <end position="99"/>
    </location>
</feature>
<dbReference type="PANTHER" id="PTHR24421:SF10">
    <property type="entry name" value="NITRATE_NITRITE SENSOR PROTEIN NARQ"/>
    <property type="match status" value="1"/>
</dbReference>
<keyword evidence="10" id="KW-0812">Transmembrane</keyword>
<dbReference type="EMBL" id="JH636049">
    <property type="protein sequence ID" value="EID54283.1"/>
    <property type="molecule type" value="Genomic_DNA"/>
</dbReference>
<keyword evidence="8" id="KW-0902">Two-component regulatory system</keyword>
<evidence type="ECO:0000256" key="8">
    <source>
        <dbReference type="ARBA" id="ARBA00023012"/>
    </source>
</evidence>
<dbReference type="EC" id="2.7.13.3" evidence="2"/>
<proteinExistence type="predicted"/>
<evidence type="ECO:0000256" key="3">
    <source>
        <dbReference type="ARBA" id="ARBA00022553"/>
    </source>
</evidence>
<feature type="transmembrane region" description="Helical" evidence="10">
    <location>
        <begin position="12"/>
        <end position="33"/>
    </location>
</feature>
<evidence type="ECO:0000256" key="9">
    <source>
        <dbReference type="SAM" id="MobiDB-lite"/>
    </source>
</evidence>
<keyword evidence="7" id="KW-0067">ATP-binding</keyword>
<dbReference type="HOGENOM" id="CLU_000445_20_7_11"/>
<name>I0V2D0_9PSEU</name>
<keyword evidence="10" id="KW-1133">Transmembrane helix</keyword>
<feature type="region of interest" description="Disordered" evidence="9">
    <location>
        <begin position="376"/>
        <end position="397"/>
    </location>
</feature>
<gene>
    <name evidence="12" type="ORF">SacxiDRAFT_2048</name>
</gene>
<evidence type="ECO:0000256" key="2">
    <source>
        <dbReference type="ARBA" id="ARBA00012438"/>
    </source>
</evidence>
<protein>
    <recommendedName>
        <fullName evidence="2">histidine kinase</fullName>
        <ecNumber evidence="2">2.7.13.3</ecNumber>
    </recommendedName>
</protein>
<dbReference type="GO" id="GO:0005524">
    <property type="term" value="F:ATP binding"/>
    <property type="evidence" value="ECO:0007669"/>
    <property type="project" value="UniProtKB-KW"/>
</dbReference>
<keyword evidence="13" id="KW-1185">Reference proteome</keyword>
<dbReference type="Gene3D" id="3.30.565.10">
    <property type="entry name" value="Histidine kinase-like ATPase, C-terminal domain"/>
    <property type="match status" value="1"/>
</dbReference>
<dbReference type="GO" id="GO:0016020">
    <property type="term" value="C:membrane"/>
    <property type="evidence" value="ECO:0007669"/>
    <property type="project" value="InterPro"/>
</dbReference>
<keyword evidence="5" id="KW-0547">Nucleotide-binding</keyword>
<comment type="catalytic activity">
    <reaction evidence="1">
        <text>ATP + protein L-histidine = ADP + protein N-phospho-L-histidine.</text>
        <dbReference type="EC" id="2.7.13.3"/>
    </reaction>
</comment>
<evidence type="ECO:0000256" key="6">
    <source>
        <dbReference type="ARBA" id="ARBA00022777"/>
    </source>
</evidence>
<dbReference type="eggNOG" id="COG4585">
    <property type="taxonomic scope" value="Bacteria"/>
</dbReference>
<feature type="compositionally biased region" description="Basic and acidic residues" evidence="9">
    <location>
        <begin position="388"/>
        <end position="397"/>
    </location>
</feature>
<dbReference type="STRING" id="882086.SacxiDRAFT_2048"/>
<organism evidence="12 13">
    <name type="scientific">Saccharomonospora xinjiangensis XJ-54</name>
    <dbReference type="NCBI Taxonomy" id="882086"/>
    <lineage>
        <taxon>Bacteria</taxon>
        <taxon>Bacillati</taxon>
        <taxon>Actinomycetota</taxon>
        <taxon>Actinomycetes</taxon>
        <taxon>Pseudonocardiales</taxon>
        <taxon>Pseudonocardiaceae</taxon>
        <taxon>Saccharomonospora</taxon>
    </lineage>
</organism>
<keyword evidence="6 12" id="KW-0418">Kinase</keyword>
<dbReference type="Gene3D" id="1.20.5.1930">
    <property type="match status" value="1"/>
</dbReference>
<feature type="transmembrane region" description="Helical" evidence="10">
    <location>
        <begin position="39"/>
        <end position="58"/>
    </location>
</feature>
<keyword evidence="10" id="KW-0472">Membrane</keyword>
<dbReference type="SUPFAM" id="SSF55874">
    <property type="entry name" value="ATPase domain of HSP90 chaperone/DNA topoisomerase II/histidine kinase"/>
    <property type="match status" value="1"/>
</dbReference>
<evidence type="ECO:0000256" key="7">
    <source>
        <dbReference type="ARBA" id="ARBA00022840"/>
    </source>
</evidence>
<reference evidence="12 13" key="1">
    <citation type="submission" date="2012-01" db="EMBL/GenBank/DDBJ databases">
        <title>Improved High-Quality Draft sequence of Saccharomonospora xinjiangensis XJ-54.</title>
        <authorList>
            <consortium name="US DOE Joint Genome Institute"/>
            <person name="Lucas S."/>
            <person name="Han J."/>
            <person name="Lapidus A."/>
            <person name="Cheng J.-F."/>
            <person name="Goodwin L."/>
            <person name="Pitluck S."/>
            <person name="Peters L."/>
            <person name="Mikhailova N."/>
            <person name="Teshima H."/>
            <person name="Detter J.C."/>
            <person name="Han C."/>
            <person name="Tapia R."/>
            <person name="Land M."/>
            <person name="Hauser L."/>
            <person name="Kyrpides N."/>
            <person name="Ivanova N."/>
            <person name="Pagani I."/>
            <person name="Brambilla E.-M."/>
            <person name="Klenk H.-P."/>
            <person name="Woyke T."/>
        </authorList>
    </citation>
    <scope>NUCLEOTIDE SEQUENCE [LARGE SCALE GENOMIC DNA]</scope>
    <source>
        <strain evidence="12 13">XJ-54</strain>
    </source>
</reference>
<dbReference type="GO" id="GO:0046983">
    <property type="term" value="F:protein dimerization activity"/>
    <property type="evidence" value="ECO:0007669"/>
    <property type="project" value="InterPro"/>
</dbReference>
<dbReference type="AlphaFoldDB" id="I0V2D0"/>
<evidence type="ECO:0000313" key="13">
    <source>
        <dbReference type="Proteomes" id="UP000004691"/>
    </source>
</evidence>
<evidence type="ECO:0000256" key="4">
    <source>
        <dbReference type="ARBA" id="ARBA00022679"/>
    </source>
</evidence>
<dbReference type="InterPro" id="IPR050482">
    <property type="entry name" value="Sensor_HK_TwoCompSys"/>
</dbReference>
<evidence type="ECO:0000313" key="12">
    <source>
        <dbReference type="EMBL" id="EID54283.1"/>
    </source>
</evidence>
<keyword evidence="3" id="KW-0597">Phosphoprotein</keyword>
<dbReference type="InterPro" id="IPR011712">
    <property type="entry name" value="Sig_transdc_His_kin_sub3_dim/P"/>
</dbReference>
<dbReference type="Proteomes" id="UP000004691">
    <property type="component" value="Unassembled WGS sequence"/>
</dbReference>
<dbReference type="Pfam" id="PF07730">
    <property type="entry name" value="HisKA_3"/>
    <property type="match status" value="1"/>
</dbReference>
<feature type="transmembrane region" description="Helical" evidence="10">
    <location>
        <begin position="119"/>
        <end position="148"/>
    </location>
</feature>
<dbReference type="PANTHER" id="PTHR24421">
    <property type="entry name" value="NITRATE/NITRITE SENSOR PROTEIN NARX-RELATED"/>
    <property type="match status" value="1"/>
</dbReference>
<evidence type="ECO:0000256" key="1">
    <source>
        <dbReference type="ARBA" id="ARBA00000085"/>
    </source>
</evidence>